<dbReference type="AlphaFoldDB" id="A0A397V226"/>
<name>A0A397V226_9GLOM</name>
<dbReference type="SUPFAM" id="SSF48452">
    <property type="entry name" value="TPR-like"/>
    <property type="match status" value="1"/>
</dbReference>
<feature type="non-terminal residue" evidence="1">
    <location>
        <position position="1"/>
    </location>
</feature>
<evidence type="ECO:0000313" key="1">
    <source>
        <dbReference type="EMBL" id="RIB16052.1"/>
    </source>
</evidence>
<sequence length="49" mass="5869">KLYFIIGKHDEAFEDLTRLLKIETDNTIALRYRGEINYMMKRYNESIAA</sequence>
<evidence type="ECO:0000313" key="2">
    <source>
        <dbReference type="Proteomes" id="UP000266673"/>
    </source>
</evidence>
<dbReference type="Gene3D" id="1.25.40.10">
    <property type="entry name" value="Tetratricopeptide repeat domain"/>
    <property type="match status" value="1"/>
</dbReference>
<reference evidence="1 2" key="1">
    <citation type="submission" date="2018-06" db="EMBL/GenBank/DDBJ databases">
        <title>Comparative genomics reveals the genomic features of Rhizophagus irregularis, R. cerebriforme, R. diaphanum and Gigaspora rosea, and their symbiotic lifestyle signature.</title>
        <authorList>
            <person name="Morin E."/>
            <person name="San Clemente H."/>
            <person name="Chen E.C.H."/>
            <person name="De La Providencia I."/>
            <person name="Hainaut M."/>
            <person name="Kuo A."/>
            <person name="Kohler A."/>
            <person name="Murat C."/>
            <person name="Tang N."/>
            <person name="Roy S."/>
            <person name="Loubradou J."/>
            <person name="Henrissat B."/>
            <person name="Grigoriev I.V."/>
            <person name="Corradi N."/>
            <person name="Roux C."/>
            <person name="Martin F.M."/>
        </authorList>
    </citation>
    <scope>NUCLEOTIDE SEQUENCE [LARGE SCALE GENOMIC DNA]</scope>
    <source>
        <strain evidence="1 2">DAOM 194757</strain>
    </source>
</reference>
<organism evidence="1 2">
    <name type="scientific">Gigaspora rosea</name>
    <dbReference type="NCBI Taxonomy" id="44941"/>
    <lineage>
        <taxon>Eukaryota</taxon>
        <taxon>Fungi</taxon>
        <taxon>Fungi incertae sedis</taxon>
        <taxon>Mucoromycota</taxon>
        <taxon>Glomeromycotina</taxon>
        <taxon>Glomeromycetes</taxon>
        <taxon>Diversisporales</taxon>
        <taxon>Gigasporaceae</taxon>
        <taxon>Gigaspora</taxon>
    </lineage>
</organism>
<dbReference type="EMBL" id="QKWP01000705">
    <property type="protein sequence ID" value="RIB16052.1"/>
    <property type="molecule type" value="Genomic_DNA"/>
</dbReference>
<gene>
    <name evidence="1" type="ORF">C2G38_2091926</name>
</gene>
<accession>A0A397V226</accession>
<dbReference type="Proteomes" id="UP000266673">
    <property type="component" value="Unassembled WGS sequence"/>
</dbReference>
<protein>
    <submittedName>
        <fullName evidence="1">Uncharacterized protein</fullName>
    </submittedName>
</protein>
<comment type="caution">
    <text evidence="1">The sequence shown here is derived from an EMBL/GenBank/DDBJ whole genome shotgun (WGS) entry which is preliminary data.</text>
</comment>
<dbReference type="InterPro" id="IPR011990">
    <property type="entry name" value="TPR-like_helical_dom_sf"/>
</dbReference>
<keyword evidence="2" id="KW-1185">Reference proteome</keyword>
<proteinExistence type="predicted"/>
<dbReference type="OrthoDB" id="2448147at2759"/>